<dbReference type="PANTHER" id="PTHR11961">
    <property type="entry name" value="CYTOCHROME C"/>
    <property type="match status" value="1"/>
</dbReference>
<feature type="compositionally biased region" description="Low complexity" evidence="12">
    <location>
        <begin position="47"/>
        <end position="69"/>
    </location>
</feature>
<dbReference type="AlphaFoldDB" id="A0A347UGK7"/>
<keyword evidence="6 11" id="KW-0479">Metal-binding</keyword>
<dbReference type="InterPro" id="IPR036909">
    <property type="entry name" value="Cyt_c-like_dom_sf"/>
</dbReference>
<reference evidence="15 16" key="1">
    <citation type="submission" date="2018-09" db="EMBL/GenBank/DDBJ databases">
        <title>Profundibacter amoris BAR1 gen. nov., sp. nov., a new member of the Roseobacter clade isolated at Lokis Castle Vent Field on the Arctic Mid-Oceanic Ridge.</title>
        <authorList>
            <person name="Le Moine Bauer S."/>
            <person name="Sjoeberg A.G."/>
            <person name="L'Haridon S."/>
            <person name="Stokke R."/>
            <person name="Roalkvam I."/>
            <person name="Steen I.H."/>
            <person name="Dahle H."/>
        </authorList>
    </citation>
    <scope>NUCLEOTIDE SEQUENCE [LARGE SCALE GENOMIC DNA]</scope>
    <source>
        <strain evidence="15 16">BAR1</strain>
    </source>
</reference>
<keyword evidence="2" id="KW-0813">Transport</keyword>
<dbReference type="GO" id="GO:0020037">
    <property type="term" value="F:heme binding"/>
    <property type="evidence" value="ECO:0007669"/>
    <property type="project" value="InterPro"/>
</dbReference>
<dbReference type="InterPro" id="IPR009056">
    <property type="entry name" value="Cyt_c-like_dom"/>
</dbReference>
<dbReference type="PROSITE" id="PS51007">
    <property type="entry name" value="CYTC"/>
    <property type="match status" value="1"/>
</dbReference>
<dbReference type="RefSeq" id="WP_118942641.1">
    <property type="nucleotide sequence ID" value="NZ_CP032125.1"/>
</dbReference>
<dbReference type="SUPFAM" id="SSF48695">
    <property type="entry name" value="Multiheme cytochromes"/>
    <property type="match status" value="1"/>
</dbReference>
<evidence type="ECO:0000256" key="8">
    <source>
        <dbReference type="ARBA" id="ARBA00022989"/>
    </source>
</evidence>
<feature type="compositionally biased region" description="Basic and acidic residues" evidence="12">
    <location>
        <begin position="495"/>
        <end position="505"/>
    </location>
</feature>
<dbReference type="InterPro" id="IPR036280">
    <property type="entry name" value="Multihaem_cyt_sf"/>
</dbReference>
<dbReference type="PRINTS" id="PR00604">
    <property type="entry name" value="CYTCHRMECIAB"/>
</dbReference>
<keyword evidence="5 13" id="KW-0812">Transmembrane</keyword>
<evidence type="ECO:0000313" key="15">
    <source>
        <dbReference type="EMBL" id="AXX97985.1"/>
    </source>
</evidence>
<feature type="region of interest" description="Disordered" evidence="12">
    <location>
        <begin position="42"/>
        <end position="69"/>
    </location>
</feature>
<keyword evidence="4 11" id="KW-0349">Heme</keyword>
<evidence type="ECO:0000256" key="10">
    <source>
        <dbReference type="ARBA" id="ARBA00023136"/>
    </source>
</evidence>
<feature type="transmembrane region" description="Helical" evidence="13">
    <location>
        <begin position="7"/>
        <end position="32"/>
    </location>
</feature>
<keyword evidence="10 13" id="KW-0472">Membrane</keyword>
<evidence type="ECO:0000256" key="2">
    <source>
        <dbReference type="ARBA" id="ARBA00022448"/>
    </source>
</evidence>
<dbReference type="Gene3D" id="1.10.760.10">
    <property type="entry name" value="Cytochrome c-like domain"/>
    <property type="match status" value="1"/>
</dbReference>
<dbReference type="Proteomes" id="UP000261704">
    <property type="component" value="Chromosome"/>
</dbReference>
<dbReference type="Gene3D" id="3.90.10.10">
    <property type="entry name" value="Cytochrome C3"/>
    <property type="match status" value="1"/>
</dbReference>
<dbReference type="InterPro" id="IPR002327">
    <property type="entry name" value="Cyt_c_1A/1B"/>
</dbReference>
<protein>
    <submittedName>
        <fullName evidence="15">Cytochrome c family protein</fullName>
    </submittedName>
</protein>
<accession>A0A347UGK7</accession>
<evidence type="ECO:0000256" key="9">
    <source>
        <dbReference type="ARBA" id="ARBA00023004"/>
    </source>
</evidence>
<evidence type="ECO:0000259" key="14">
    <source>
        <dbReference type="PROSITE" id="PS51007"/>
    </source>
</evidence>
<dbReference type="KEGG" id="pamo:BAR1_08595"/>
<dbReference type="Pfam" id="PF00034">
    <property type="entry name" value="Cytochrom_C"/>
    <property type="match status" value="1"/>
</dbReference>
<feature type="compositionally biased region" description="Acidic residues" evidence="12">
    <location>
        <begin position="212"/>
        <end position="223"/>
    </location>
</feature>
<keyword evidence="8 13" id="KW-1133">Transmembrane helix</keyword>
<dbReference type="SUPFAM" id="SSF46626">
    <property type="entry name" value="Cytochrome c"/>
    <property type="match status" value="1"/>
</dbReference>
<dbReference type="GO" id="GO:0005886">
    <property type="term" value="C:plasma membrane"/>
    <property type="evidence" value="ECO:0007669"/>
    <property type="project" value="UniProtKB-SubCell"/>
</dbReference>
<dbReference type="OrthoDB" id="9805828at2"/>
<feature type="region of interest" description="Disordered" evidence="12">
    <location>
        <begin position="478"/>
        <end position="505"/>
    </location>
</feature>
<keyword evidence="9 11" id="KW-0408">Iron</keyword>
<keyword evidence="16" id="KW-1185">Reference proteome</keyword>
<dbReference type="GO" id="GO:0046872">
    <property type="term" value="F:metal ion binding"/>
    <property type="evidence" value="ECO:0007669"/>
    <property type="project" value="UniProtKB-KW"/>
</dbReference>
<feature type="compositionally biased region" description="Low complexity" evidence="12">
    <location>
        <begin position="202"/>
        <end position="211"/>
    </location>
</feature>
<keyword evidence="7" id="KW-0249">Electron transport</keyword>
<evidence type="ECO:0000256" key="11">
    <source>
        <dbReference type="PROSITE-ProRule" id="PRU00433"/>
    </source>
</evidence>
<evidence type="ECO:0000256" key="12">
    <source>
        <dbReference type="SAM" id="MobiDB-lite"/>
    </source>
</evidence>
<evidence type="ECO:0000256" key="3">
    <source>
        <dbReference type="ARBA" id="ARBA00022475"/>
    </source>
</evidence>
<dbReference type="EMBL" id="CP032125">
    <property type="protein sequence ID" value="AXX97985.1"/>
    <property type="molecule type" value="Genomic_DNA"/>
</dbReference>
<evidence type="ECO:0000256" key="4">
    <source>
        <dbReference type="ARBA" id="ARBA00022617"/>
    </source>
</evidence>
<organism evidence="15 16">
    <name type="scientific">Profundibacter amoris</name>
    <dbReference type="NCBI Taxonomy" id="2171755"/>
    <lineage>
        <taxon>Bacteria</taxon>
        <taxon>Pseudomonadati</taxon>
        <taxon>Pseudomonadota</taxon>
        <taxon>Alphaproteobacteria</taxon>
        <taxon>Rhodobacterales</taxon>
        <taxon>Paracoccaceae</taxon>
        <taxon>Profundibacter</taxon>
    </lineage>
</organism>
<dbReference type="GO" id="GO:0009055">
    <property type="term" value="F:electron transfer activity"/>
    <property type="evidence" value="ECO:0007669"/>
    <property type="project" value="InterPro"/>
</dbReference>
<feature type="region of interest" description="Disordered" evidence="12">
    <location>
        <begin position="202"/>
        <end position="223"/>
    </location>
</feature>
<dbReference type="FunFam" id="1.10.760.10:FF:000026">
    <property type="entry name" value="Cytochrome C, membrane-bound"/>
    <property type="match status" value="1"/>
</dbReference>
<evidence type="ECO:0000256" key="1">
    <source>
        <dbReference type="ARBA" id="ARBA00004162"/>
    </source>
</evidence>
<evidence type="ECO:0000256" key="6">
    <source>
        <dbReference type="ARBA" id="ARBA00022723"/>
    </source>
</evidence>
<keyword evidence="3" id="KW-1003">Cell membrane</keyword>
<evidence type="ECO:0000313" key="16">
    <source>
        <dbReference type="Proteomes" id="UP000261704"/>
    </source>
</evidence>
<evidence type="ECO:0000256" key="13">
    <source>
        <dbReference type="SAM" id="Phobius"/>
    </source>
</evidence>
<proteinExistence type="predicted"/>
<comment type="subcellular location">
    <subcellularLocation>
        <location evidence="1">Cell membrane</location>
        <topology evidence="1">Single-pass membrane protein</topology>
    </subcellularLocation>
</comment>
<gene>
    <name evidence="15" type="ORF">BAR1_08595</name>
</gene>
<feature type="domain" description="Cytochrome c" evidence="14">
    <location>
        <begin position="79"/>
        <end position="180"/>
    </location>
</feature>
<evidence type="ECO:0000256" key="5">
    <source>
        <dbReference type="ARBA" id="ARBA00022692"/>
    </source>
</evidence>
<name>A0A347UGK7_9RHOB</name>
<sequence length="505" mass="54745">MKKIESLLGYLSLAGLLGTAGLAIFVIGNLIFQGSPESATAAVSEPAAKTDTQSDTTTTAETPAATPAPVKVAEATPAISVEAGEKVFKKCKACHTIDDGGAKKVGPNLWGIVGRDVATSEGFKYSDAMLGLSGKSWDAAMLDEYLTKPKAYVPGTAMSFSGLKKEADRHNLIAYLAQQSASPLSVADLGFAATAAEATPAAATEAAATETATEEPAVEEENTFVDSYTNPPARTADEQAAIDAKVAALTAEVEGMDYERARYHPLHFPPMINQASNEECLVCHSEIMTAKPREASPAGVPATDTLAWYQTLATYEGPQETFHYRHLQSDYAQSVMNMQCTFCHKANDPREESPDLLFGRAAYSAAPTPEFTLRKMVNPSTTCLRCHGAFPYENMDGVDANWPEARLDLEDEDTPNGCLVCHGEYGFRTNRHNVTYLNAHNIEDLATASSDTCYGCHGGRQWYRISYPYPRHPWPDMDEETPDWALARPTASDPEYQRPEPTRSE</sequence>
<evidence type="ECO:0000256" key="7">
    <source>
        <dbReference type="ARBA" id="ARBA00022982"/>
    </source>
</evidence>